<dbReference type="GeneID" id="58052253"/>
<dbReference type="EMBL" id="AP018586">
    <property type="protein sequence ID" value="BBD93594.1"/>
    <property type="molecule type" value="Genomic_DNA"/>
</dbReference>
<evidence type="ECO:0000256" key="1">
    <source>
        <dbReference type="SAM" id="Phobius"/>
    </source>
</evidence>
<evidence type="ECO:0000313" key="3">
    <source>
        <dbReference type="Proteomes" id="UP000274772"/>
    </source>
</evidence>
<feature type="transmembrane region" description="Helical" evidence="1">
    <location>
        <begin position="6"/>
        <end position="28"/>
    </location>
</feature>
<accession>A0ABM7FY41</accession>
<dbReference type="RefSeq" id="WP_002445099.1">
    <property type="nucleotide sequence ID" value="NZ_AP018585.1"/>
</dbReference>
<gene>
    <name evidence="2" type="ORF">JMUB590_2557</name>
</gene>
<dbReference type="Proteomes" id="UP000274772">
    <property type="component" value="Chromosome"/>
</dbReference>
<keyword evidence="3" id="KW-1185">Reference proteome</keyword>
<feature type="transmembrane region" description="Helical" evidence="1">
    <location>
        <begin position="40"/>
        <end position="65"/>
    </location>
</feature>
<protein>
    <recommendedName>
        <fullName evidence="4">DUF3923 family protein</fullName>
    </recommendedName>
</protein>
<evidence type="ECO:0000313" key="2">
    <source>
        <dbReference type="EMBL" id="BBD93594.1"/>
    </source>
</evidence>
<proteinExistence type="predicted"/>
<name>A0ABM7FY41_9STAP</name>
<evidence type="ECO:0008006" key="4">
    <source>
        <dbReference type="Google" id="ProtNLM"/>
    </source>
</evidence>
<keyword evidence="1" id="KW-1133">Transmembrane helix</keyword>
<reference evidence="2 3" key="1">
    <citation type="submission" date="2018-05" db="EMBL/GenBank/DDBJ databases">
        <title>Complete genome sequencing of three human clinical isolates of Staphylococcus caprae reveals virulence factors similar to those of S. epidermidis and S. capitis.</title>
        <authorList>
            <person name="Watanabe S."/>
            <person name="Cui L."/>
        </authorList>
    </citation>
    <scope>NUCLEOTIDE SEQUENCE [LARGE SCALE GENOMIC DNA]</scope>
    <source>
        <strain evidence="2 3">JMUB590</strain>
    </source>
</reference>
<organism evidence="2 3">
    <name type="scientific">Staphylococcus caprae</name>
    <dbReference type="NCBI Taxonomy" id="29380"/>
    <lineage>
        <taxon>Bacteria</taxon>
        <taxon>Bacillati</taxon>
        <taxon>Bacillota</taxon>
        <taxon>Bacilli</taxon>
        <taxon>Bacillales</taxon>
        <taxon>Staphylococcaceae</taxon>
        <taxon>Staphylococcus</taxon>
    </lineage>
</organism>
<sequence>MKIAWILWWIATIFWGVVAIGLLVFTLMNGLNSGIEWYKFTFVMIGIFLVPIICQVVWLIINLIVSKNFKESQYN</sequence>
<keyword evidence="1" id="KW-0472">Membrane</keyword>
<keyword evidence="1" id="KW-0812">Transmembrane</keyword>